<accession>A0A1H5D753</accession>
<evidence type="ECO:0000313" key="2">
    <source>
        <dbReference type="Proteomes" id="UP000242849"/>
    </source>
</evidence>
<keyword evidence="2" id="KW-1185">Reference proteome</keyword>
<dbReference type="RefSeq" id="WP_090383982.1">
    <property type="nucleotide sequence ID" value="NZ_CP156749.1"/>
</dbReference>
<reference evidence="2" key="1">
    <citation type="submission" date="2016-10" db="EMBL/GenBank/DDBJ databases">
        <authorList>
            <person name="Varghese N."/>
            <person name="Submissions S."/>
        </authorList>
    </citation>
    <scope>NUCLEOTIDE SEQUENCE [LARGE SCALE GENOMIC DNA]</scope>
    <source>
        <strain evidence="2">DSM 12111</strain>
    </source>
</reference>
<gene>
    <name evidence="1" type="ORF">SAMN05421553_3241</name>
</gene>
<name>A0A1H5D753_PSEAG</name>
<dbReference type="EMBL" id="FNSC01000001">
    <property type="protein sequence ID" value="SED74550.1"/>
    <property type="molecule type" value="Genomic_DNA"/>
</dbReference>
<evidence type="ECO:0000313" key="1">
    <source>
        <dbReference type="EMBL" id="SED74550.1"/>
    </source>
</evidence>
<dbReference type="STRING" id="53406.SAMN05421553_3241"/>
<proteinExistence type="predicted"/>
<dbReference type="AlphaFoldDB" id="A0A1H5D753"/>
<sequence>MNEQERLDRQGGNLAALEGAFALLVGHLTKTGAVNKTALIADLQRLSELPGKDQETVTAELRLLRMIRQVH</sequence>
<dbReference type="Proteomes" id="UP000242849">
    <property type="component" value="Unassembled WGS sequence"/>
</dbReference>
<organism evidence="1 2">
    <name type="scientific">Pseudomonas anguilliseptica</name>
    <dbReference type="NCBI Taxonomy" id="53406"/>
    <lineage>
        <taxon>Bacteria</taxon>
        <taxon>Pseudomonadati</taxon>
        <taxon>Pseudomonadota</taxon>
        <taxon>Gammaproteobacteria</taxon>
        <taxon>Pseudomonadales</taxon>
        <taxon>Pseudomonadaceae</taxon>
        <taxon>Pseudomonas</taxon>
    </lineage>
</organism>
<protein>
    <submittedName>
        <fullName evidence="1">Uncharacterized protein</fullName>
    </submittedName>
</protein>